<dbReference type="InterPro" id="IPR026182">
    <property type="entry name" value="ANAPC15"/>
</dbReference>
<dbReference type="GO" id="GO:0005680">
    <property type="term" value="C:anaphase-promoting complex"/>
    <property type="evidence" value="ECO:0007669"/>
    <property type="project" value="InterPro"/>
</dbReference>
<evidence type="ECO:0000256" key="1">
    <source>
        <dbReference type="SAM" id="MobiDB-lite"/>
    </source>
</evidence>
<organism evidence="2 3">
    <name type="scientific">Apatococcus lobatus</name>
    <dbReference type="NCBI Taxonomy" id="904363"/>
    <lineage>
        <taxon>Eukaryota</taxon>
        <taxon>Viridiplantae</taxon>
        <taxon>Chlorophyta</taxon>
        <taxon>core chlorophytes</taxon>
        <taxon>Trebouxiophyceae</taxon>
        <taxon>Chlorellales</taxon>
        <taxon>Chlorellaceae</taxon>
        <taxon>Apatococcus</taxon>
    </lineage>
</organism>
<dbReference type="GO" id="GO:0090266">
    <property type="term" value="P:regulation of mitotic cell cycle spindle assembly checkpoint"/>
    <property type="evidence" value="ECO:0007669"/>
    <property type="project" value="InterPro"/>
</dbReference>
<evidence type="ECO:0000313" key="3">
    <source>
        <dbReference type="Proteomes" id="UP001438707"/>
    </source>
</evidence>
<dbReference type="EMBL" id="JALJOS010000006">
    <property type="protein sequence ID" value="KAK9837584.1"/>
    <property type="molecule type" value="Genomic_DNA"/>
</dbReference>
<gene>
    <name evidence="2" type="ORF">WJX74_000920</name>
</gene>
<keyword evidence="3" id="KW-1185">Reference proteome</keyword>
<dbReference type="Proteomes" id="UP001438707">
    <property type="component" value="Unassembled WGS sequence"/>
</dbReference>
<feature type="region of interest" description="Disordered" evidence="1">
    <location>
        <begin position="43"/>
        <end position="96"/>
    </location>
</feature>
<dbReference type="AlphaFoldDB" id="A0AAW1RUJ5"/>
<feature type="compositionally biased region" description="Acidic residues" evidence="1">
    <location>
        <begin position="56"/>
        <end position="90"/>
    </location>
</feature>
<proteinExistence type="predicted"/>
<dbReference type="Pfam" id="PF15243">
    <property type="entry name" value="ANAPC15"/>
    <property type="match status" value="1"/>
</dbReference>
<protein>
    <submittedName>
        <fullName evidence="2">Uncharacterized protein</fullName>
    </submittedName>
</protein>
<sequence>MFLAPTFIPRTVEDLTQRKDEESQLVKRELQLEAQFKEISQYRQNAAVPGRRADQQQDEDADLEGDGEDEEAELTESQEESDEPSGEEDRDMSPEL</sequence>
<reference evidence="2 3" key="1">
    <citation type="journal article" date="2024" name="Nat. Commun.">
        <title>Phylogenomics reveals the evolutionary origins of lichenization in chlorophyte algae.</title>
        <authorList>
            <person name="Puginier C."/>
            <person name="Libourel C."/>
            <person name="Otte J."/>
            <person name="Skaloud P."/>
            <person name="Haon M."/>
            <person name="Grisel S."/>
            <person name="Petersen M."/>
            <person name="Berrin J.G."/>
            <person name="Delaux P.M."/>
            <person name="Dal Grande F."/>
            <person name="Keller J."/>
        </authorList>
    </citation>
    <scope>NUCLEOTIDE SEQUENCE [LARGE SCALE GENOMIC DNA]</scope>
    <source>
        <strain evidence="2 3">SAG 2145</strain>
    </source>
</reference>
<accession>A0AAW1RUJ5</accession>
<comment type="caution">
    <text evidence="2">The sequence shown here is derived from an EMBL/GenBank/DDBJ whole genome shotgun (WGS) entry which is preliminary data.</text>
</comment>
<name>A0AAW1RUJ5_9CHLO</name>
<evidence type="ECO:0000313" key="2">
    <source>
        <dbReference type="EMBL" id="KAK9837584.1"/>
    </source>
</evidence>